<name>A0ABN1L364_9GAMM</name>
<dbReference type="PRINTS" id="PR01179">
    <property type="entry name" value="ODADCRBXLASE"/>
</dbReference>
<evidence type="ECO:0000259" key="3">
    <source>
        <dbReference type="Pfam" id="PF02784"/>
    </source>
</evidence>
<keyword evidence="5" id="KW-1185">Reference proteome</keyword>
<keyword evidence="2" id="KW-0663">Pyridoxal phosphate</keyword>
<dbReference type="Proteomes" id="UP001500021">
    <property type="component" value="Unassembled WGS sequence"/>
</dbReference>
<dbReference type="PANTHER" id="PTHR43727">
    <property type="entry name" value="DIAMINOPIMELATE DECARBOXYLASE"/>
    <property type="match status" value="1"/>
</dbReference>
<comment type="cofactor">
    <cofactor evidence="1">
        <name>pyridoxal 5'-phosphate</name>
        <dbReference type="ChEBI" id="CHEBI:597326"/>
    </cofactor>
</comment>
<dbReference type="SUPFAM" id="SSF50621">
    <property type="entry name" value="Alanine racemase C-terminal domain-like"/>
    <property type="match status" value="1"/>
</dbReference>
<dbReference type="InterPro" id="IPR009006">
    <property type="entry name" value="Ala_racemase/Decarboxylase_C"/>
</dbReference>
<sequence length="419" mass="45458">MIKNSEKLTEARAIPKQFKHDNNKLLLGGLSLTNIELLLGSTPYYAYDKQIITEKVASLKAALPSDITLHYAIKANPYQPIVNLLAQQVSGFDVASKKEMLLALQTGMPANNISFAGPGKTIADISAAIIAGVTLHVESPTEISRVANTAQQLSLRANIAIRVNPEFELKHSGMKMSGGAKPFGIDEEALPELIPQLPFEHINLRGFHIYSGSQNLNADAILSTQQQTLSLATKLITLAQQYNPTKIDYINMGGGLGIPYFKNEKPLDIEYLGNQLTTILKSFKSKFADVEVILELGRYLVGDAGIYVTKVIDKKVSRGTSYLVCDGGLHHHLANSGNFGQVIRKNYPVAIGNKLAGDEREQVSIVGPLCTPLDILADKVTLPTATIDDYVVVFQSGAYGASASPKDFLSQPELKEVLL</sequence>
<dbReference type="NCBIfam" id="TIGR03099">
    <property type="entry name" value="dCO2ase_PEP1"/>
    <property type="match status" value="1"/>
</dbReference>
<evidence type="ECO:0000256" key="2">
    <source>
        <dbReference type="ARBA" id="ARBA00022898"/>
    </source>
</evidence>
<organism evidence="4 5">
    <name type="scientific">Colwellia asteriadis</name>
    <dbReference type="NCBI Taxonomy" id="517723"/>
    <lineage>
        <taxon>Bacteria</taxon>
        <taxon>Pseudomonadati</taxon>
        <taxon>Pseudomonadota</taxon>
        <taxon>Gammaproteobacteria</taxon>
        <taxon>Alteromonadales</taxon>
        <taxon>Colwelliaceae</taxon>
        <taxon>Colwellia</taxon>
    </lineage>
</organism>
<feature type="domain" description="Orn/DAP/Arg decarboxylase 2 N-terminal" evidence="3">
    <location>
        <begin position="52"/>
        <end position="301"/>
    </location>
</feature>
<dbReference type="PANTHER" id="PTHR43727:SF2">
    <property type="entry name" value="GROUP IV DECARBOXYLASE"/>
    <property type="match status" value="1"/>
</dbReference>
<gene>
    <name evidence="4" type="ORF">GCM10009111_04570</name>
</gene>
<reference evidence="5" key="1">
    <citation type="journal article" date="2019" name="Int. J. Syst. Evol. Microbiol.">
        <title>The Global Catalogue of Microorganisms (GCM) 10K type strain sequencing project: providing services to taxonomists for standard genome sequencing and annotation.</title>
        <authorList>
            <consortium name="The Broad Institute Genomics Platform"/>
            <consortium name="The Broad Institute Genome Sequencing Center for Infectious Disease"/>
            <person name="Wu L."/>
            <person name="Ma J."/>
        </authorList>
    </citation>
    <scope>NUCLEOTIDE SEQUENCE [LARGE SCALE GENOMIC DNA]</scope>
    <source>
        <strain evidence="5">JCM 15608</strain>
    </source>
</reference>
<evidence type="ECO:0000256" key="1">
    <source>
        <dbReference type="ARBA" id="ARBA00001933"/>
    </source>
</evidence>
<dbReference type="Gene3D" id="3.20.20.10">
    <property type="entry name" value="Alanine racemase"/>
    <property type="match status" value="1"/>
</dbReference>
<evidence type="ECO:0000313" key="5">
    <source>
        <dbReference type="Proteomes" id="UP001500021"/>
    </source>
</evidence>
<dbReference type="EMBL" id="BAAAFA010000001">
    <property type="protein sequence ID" value="GAA0811712.1"/>
    <property type="molecule type" value="Genomic_DNA"/>
</dbReference>
<accession>A0ABN1L364</accession>
<dbReference type="InterPro" id="IPR017530">
    <property type="entry name" value="DCO2ase_PEP1"/>
</dbReference>
<dbReference type="SUPFAM" id="SSF51419">
    <property type="entry name" value="PLP-binding barrel"/>
    <property type="match status" value="1"/>
</dbReference>
<dbReference type="Pfam" id="PF02784">
    <property type="entry name" value="Orn_Arg_deC_N"/>
    <property type="match status" value="1"/>
</dbReference>
<dbReference type="InterPro" id="IPR029066">
    <property type="entry name" value="PLP-binding_barrel"/>
</dbReference>
<protein>
    <submittedName>
        <fullName evidence="4">Pyridoxal-dependent decarboxylase, exosortase A system-associated</fullName>
    </submittedName>
</protein>
<evidence type="ECO:0000313" key="4">
    <source>
        <dbReference type="EMBL" id="GAA0811712.1"/>
    </source>
</evidence>
<dbReference type="RefSeq" id="WP_343814524.1">
    <property type="nucleotide sequence ID" value="NZ_BAAAFA010000001.1"/>
</dbReference>
<dbReference type="Gene3D" id="2.40.37.10">
    <property type="entry name" value="Lyase, Ornithine Decarboxylase, Chain A, domain 1"/>
    <property type="match status" value="1"/>
</dbReference>
<dbReference type="InterPro" id="IPR000183">
    <property type="entry name" value="Orn/DAP/Arg_de-COase"/>
</dbReference>
<dbReference type="InterPro" id="IPR022644">
    <property type="entry name" value="De-COase2_N"/>
</dbReference>
<dbReference type="CDD" id="cd06839">
    <property type="entry name" value="PLPDE_III_Btrk_like"/>
    <property type="match status" value="1"/>
</dbReference>
<proteinExistence type="predicted"/>
<comment type="caution">
    <text evidence="4">The sequence shown here is derived from an EMBL/GenBank/DDBJ whole genome shotgun (WGS) entry which is preliminary data.</text>
</comment>